<evidence type="ECO:0000256" key="10">
    <source>
        <dbReference type="ARBA" id="ARBA00022771"/>
    </source>
</evidence>
<feature type="compositionally biased region" description="Low complexity" evidence="19">
    <location>
        <begin position="1021"/>
        <end position="1035"/>
    </location>
</feature>
<feature type="region of interest" description="Disordered" evidence="19">
    <location>
        <begin position="610"/>
        <end position="693"/>
    </location>
</feature>
<feature type="region of interest" description="Disordered" evidence="19">
    <location>
        <begin position="759"/>
        <end position="799"/>
    </location>
</feature>
<dbReference type="Gene3D" id="3.30.200.20">
    <property type="entry name" value="Phosphorylase Kinase, domain 1"/>
    <property type="match status" value="1"/>
</dbReference>
<feature type="coiled-coil region" evidence="18">
    <location>
        <begin position="1328"/>
        <end position="1362"/>
    </location>
</feature>
<feature type="domain" description="CNH" evidence="23">
    <location>
        <begin position="1668"/>
        <end position="1945"/>
    </location>
</feature>
<dbReference type="SMART" id="SM00036">
    <property type="entry name" value="CNH"/>
    <property type="match status" value="1"/>
</dbReference>
<keyword evidence="9 17" id="KW-0547">Nucleotide-binding</keyword>
<dbReference type="InterPro" id="IPR001180">
    <property type="entry name" value="CNH_dom"/>
</dbReference>
<feature type="compositionally biased region" description="Basic and acidic residues" evidence="19">
    <location>
        <begin position="675"/>
        <end position="693"/>
    </location>
</feature>
<dbReference type="OrthoDB" id="5919042at2759"/>
<feature type="region of interest" description="Disordered" evidence="19">
    <location>
        <begin position="1492"/>
        <end position="1532"/>
    </location>
</feature>
<keyword evidence="12" id="KW-0862">Zinc</keyword>
<keyword evidence="5" id="KW-0723">Serine/threonine-protein kinase</keyword>
<dbReference type="SMART" id="SM00233">
    <property type="entry name" value="PH"/>
    <property type="match status" value="1"/>
</dbReference>
<evidence type="ECO:0000256" key="14">
    <source>
        <dbReference type="ARBA" id="ARBA00023054"/>
    </source>
</evidence>
<evidence type="ECO:0000313" key="25">
    <source>
        <dbReference type="EMBL" id="KAF0310045.1"/>
    </source>
</evidence>
<evidence type="ECO:0000259" key="22">
    <source>
        <dbReference type="PROSITE" id="PS50081"/>
    </source>
</evidence>
<dbReference type="EMBL" id="VIIS01000353">
    <property type="protein sequence ID" value="KAF0310046.1"/>
    <property type="molecule type" value="Genomic_DNA"/>
</dbReference>
<evidence type="ECO:0000256" key="19">
    <source>
        <dbReference type="SAM" id="MobiDB-lite"/>
    </source>
</evidence>
<keyword evidence="10" id="KW-0863">Zinc-finger</keyword>
<dbReference type="InterPro" id="IPR046349">
    <property type="entry name" value="C1-like_sf"/>
</dbReference>
<evidence type="ECO:0000256" key="7">
    <source>
        <dbReference type="ARBA" id="ARBA00022679"/>
    </source>
</evidence>
<dbReference type="PROSITE" id="PS00107">
    <property type="entry name" value="PROTEIN_KINASE_ATP"/>
    <property type="match status" value="1"/>
</dbReference>
<dbReference type="GO" id="GO:0004674">
    <property type="term" value="F:protein serine/threonine kinase activity"/>
    <property type="evidence" value="ECO:0007669"/>
    <property type="project" value="UniProtKB-KW"/>
</dbReference>
<dbReference type="PROSITE" id="PS00108">
    <property type="entry name" value="PROTEIN_KINASE_ST"/>
    <property type="match status" value="1"/>
</dbReference>
<feature type="coiled-coil region" evidence="18">
    <location>
        <begin position="460"/>
        <end position="527"/>
    </location>
</feature>
<dbReference type="SUPFAM" id="SSF56112">
    <property type="entry name" value="Protein kinase-like (PK-like)"/>
    <property type="match status" value="1"/>
</dbReference>
<dbReference type="PANTHER" id="PTHR22988">
    <property type="entry name" value="MYOTONIC DYSTROPHY S/T KINASE-RELATED"/>
    <property type="match status" value="1"/>
</dbReference>
<dbReference type="PROSITE" id="PS51285">
    <property type="entry name" value="AGC_KINASE_CTER"/>
    <property type="match status" value="1"/>
</dbReference>
<feature type="domain" description="Phorbol-ester/DAG-type" evidence="22">
    <location>
        <begin position="1428"/>
        <end position="1477"/>
    </location>
</feature>
<dbReference type="SMART" id="SM00133">
    <property type="entry name" value="S_TK_X"/>
    <property type="match status" value="1"/>
</dbReference>
<accession>A0A6A4WTC1</accession>
<keyword evidence="13 17" id="KW-0067">ATP-binding</keyword>
<dbReference type="Pfam" id="PF00433">
    <property type="entry name" value="Pkinase_C"/>
    <property type="match status" value="1"/>
</dbReference>
<dbReference type="FunFam" id="3.30.200.20:FF:000017">
    <property type="entry name" value="Non-specific serine/threonine protein kinase"/>
    <property type="match status" value="1"/>
</dbReference>
<evidence type="ECO:0000313" key="26">
    <source>
        <dbReference type="Proteomes" id="UP000440578"/>
    </source>
</evidence>
<evidence type="ECO:0000259" key="24">
    <source>
        <dbReference type="PROSITE" id="PS51285"/>
    </source>
</evidence>
<evidence type="ECO:0000256" key="4">
    <source>
        <dbReference type="ARBA" id="ARBA00022490"/>
    </source>
</evidence>
<dbReference type="Pfam" id="PF25346">
    <property type="entry name" value="PH_MRCK"/>
    <property type="match status" value="1"/>
</dbReference>
<dbReference type="EMBL" id="VIIS01000353">
    <property type="protein sequence ID" value="KAF0310045.1"/>
    <property type="molecule type" value="Genomic_DNA"/>
</dbReference>
<dbReference type="PROSITE" id="PS00479">
    <property type="entry name" value="ZF_DAG_PE_1"/>
    <property type="match status" value="1"/>
</dbReference>
<evidence type="ECO:0000256" key="9">
    <source>
        <dbReference type="ARBA" id="ARBA00022741"/>
    </source>
</evidence>
<keyword evidence="4" id="KW-0963">Cytoplasm</keyword>
<keyword evidence="8" id="KW-0479">Metal-binding</keyword>
<dbReference type="Gene3D" id="1.10.510.10">
    <property type="entry name" value="Transferase(Phosphotransferase) domain 1"/>
    <property type="match status" value="1"/>
</dbReference>
<dbReference type="Proteomes" id="UP000440578">
    <property type="component" value="Unassembled WGS sequence"/>
</dbReference>
<sequence>MADESLVARAARLEQLVSQRRPVAAARCTAAKTAGSAASLRALQQLAGRDALLDTLLALYDECNKDGLKQNPLVANFVTKFRGVVSELRRLRVGPADFEVHKTIGRGHFGQVHVVRERRTGDVFAMKTLRKQDTLAQSGVMFYEEERDIMTEATSPWITALHYAFQDAQQLYLVMDFHPGGDLMMLLDRFDGVLDEKTSRFYLAEIALALHDLHNMGYVHRDVKPENILLDRCGHAKLADFGSAARLGANGKVTAGMPVGTPDYLAPEVLRAINSGTGAARHGAAAAAYGTDCDYWSLGVVAFEMMTGNTPFSDEKLGSTYNNILEHKKHLRRPSEPAVSEAAWSLVSGLLADNNRRLGHAEVVQHAFFTAIDWNNIANTVPPFIPTVNGVDDTSNFDEVTPEPPSPSLDSLLSQQQFSGRELPFIGFTFTKPPAEPRLSKDRQRSSSLLPAAGPDAAAASELERKVSAQRRQLHTLRERLEQFERGDVGNQVKQLSAKLDEKNERLQRTEEERTRLETALAKAEDKSAGYVRLLEMEKKDRMSTEKRALELLQDIKRKWKRDEEERLKVVHDEVKRYQTESKSLEEKYHFALENLQRCQSQLTAAEEARRAAEEASRHNKHKVKEVLDSSRQDSAGLQQRLDQLTATSQQQQRELEQQRAAQQRLQQQLSDAEDERRRLQRQLERARDEAAPVAELRADRDRLRAETERLARGCREAEARAERCQQGGSQTAAQLERQLAELRRQLAEQAEQLKVGTTARRLQGESEAALASRESELSSERASHQAETAELQTRLREGNEERERLLEELMATQDKEVDHQQRICELETTLLGLEQSLTKLEHRNESLQHQLTSTSAAAAAEEQLDSEELARLRQQQAVLQTQLERAESQLETVRERAAVDRHKVAELQDQIRLKDKQLNDWKIDVRIANREARTAETALTALRESESGWAAERAELTQRAAQLEVQLAERQAELERARRELERAGGESDELKAAHETEISRWVEQVRSLERELADGAAVAAERQQAERSAQQLQERLEQERAAVRREQERSARLESQADELRGELAEARKQTAAHEATIASLKELCSTLDNQLTDMEELLNKQETDSQKHEQNKASLSEEIVRLQAEVRAAKASANEEKSLKMFQERRAQDLERRLQAQETEVETERDILRKDLEEYRELSRGLTDQLSQHDQQLSEAQTQLRQLERREEQTLNELSRLKEEMSGLLTQIHSLKDSNFQLTEALEKAVDRAEAFKERIAELERVISELQLSHEEAEKRYEGTVSQQTKLIDFLQAKSEAPAKKKTLADRLFGEKPQKENCTPVPLKYRDLEGLLERERMRNKQLNDQLNRARAEIVSLTNKGVPSCPDTPCLGGTPQSRRALRLLAQSPSVQSTPAPASRAPAAGSRSGSALPAATPTPQRMHHNIPHRFDTGLMTRAAKCAACLGPVRFGRTAARCAECHVTAHPKCAAELPRTCGLPAALARHFSDSWQQSDASPTMRRAAAAAPASAATGPPKPPRQQPETPIAGKGWIRVPRAGKTGWERRFLCVEDGRLTLYAEEPSPGGPAPPPLQTVDLRSGHVHVDADVAYSEVPQLARRDLPYVFKVGIVQETTCWPAKSYQFLCSSLPEKQQWVTLLESVVPAAAATDESRGGARAQLLYSAEGRDNIDINCAYMVTEQLMLLGTEDGLYSLALSDKTRPERRIKVDAFPPVLMMKQVPELDQLAFICGKEHELRVAPLNAVRACAEAVSATTARLETCRLEGLESCHLLSTGATADKQVYVCAASSNRVCTQEPATCLQFTATSIIIGTDRFFEVDLSNFAIEEFLDSSDASLAYIVYGTSQMRSFPVAILSVSEKEFLLCYHELGVFVDQFGARSRQQDIKWTRLPLAFAWQAPFLYIFHFNAVEVVEVARGSFRAADAVPPAVSQLQLNGARFLAATEAGVVVAAAPQPGAAQLHRLTVASEAVEDTTSVSSWADTDSAAVTESVTEPDGGDGGSLEFSFTPSVMESLDDGGGQSTAGTGDTLSIGSDLSSMSSGSQQPAPRQVRFNETVRVRQHLRPSADPPVPDSEPKRRRR</sequence>
<dbReference type="InterPro" id="IPR000719">
    <property type="entry name" value="Prot_kinase_dom"/>
</dbReference>
<dbReference type="Pfam" id="PF00130">
    <property type="entry name" value="C1_1"/>
    <property type="match status" value="1"/>
</dbReference>
<dbReference type="SMART" id="SM00109">
    <property type="entry name" value="C1"/>
    <property type="match status" value="1"/>
</dbReference>
<organism evidence="25 26">
    <name type="scientific">Amphibalanus amphitrite</name>
    <name type="common">Striped barnacle</name>
    <name type="synonym">Balanus amphitrite</name>
    <dbReference type="NCBI Taxonomy" id="1232801"/>
    <lineage>
        <taxon>Eukaryota</taxon>
        <taxon>Metazoa</taxon>
        <taxon>Ecdysozoa</taxon>
        <taxon>Arthropoda</taxon>
        <taxon>Crustacea</taxon>
        <taxon>Multicrustacea</taxon>
        <taxon>Cirripedia</taxon>
        <taxon>Thoracica</taxon>
        <taxon>Thoracicalcarea</taxon>
        <taxon>Balanomorpha</taxon>
        <taxon>Balanoidea</taxon>
        <taxon>Balanidae</taxon>
        <taxon>Amphibalaninae</taxon>
        <taxon>Amphibalanus</taxon>
    </lineage>
</organism>
<dbReference type="InterPro" id="IPR011009">
    <property type="entry name" value="Kinase-like_dom_sf"/>
</dbReference>
<feature type="region of interest" description="Disordered" evidence="19">
    <location>
        <begin position="1388"/>
        <end position="1425"/>
    </location>
</feature>
<dbReference type="InterPro" id="IPR008271">
    <property type="entry name" value="Ser/Thr_kinase_AS"/>
</dbReference>
<comment type="cofactor">
    <cofactor evidence="1">
        <name>Mg(2+)</name>
        <dbReference type="ChEBI" id="CHEBI:18420"/>
    </cofactor>
</comment>
<evidence type="ECO:0000256" key="11">
    <source>
        <dbReference type="ARBA" id="ARBA00022777"/>
    </source>
</evidence>
<dbReference type="CDD" id="cd20814">
    <property type="entry name" value="CRIK"/>
    <property type="match status" value="1"/>
</dbReference>
<reference evidence="25 26" key="1">
    <citation type="submission" date="2019-07" db="EMBL/GenBank/DDBJ databases">
        <title>Draft genome assembly of a fouling barnacle, Amphibalanus amphitrite (Darwin, 1854): The first reference genome for Thecostraca.</title>
        <authorList>
            <person name="Kim W."/>
        </authorList>
    </citation>
    <scope>NUCLEOTIDE SEQUENCE [LARGE SCALE GENOMIC DNA]</scope>
    <source>
        <strain evidence="25">SNU_AA5</strain>
        <tissue evidence="25">Soma without cirri and trophi</tissue>
    </source>
</reference>
<feature type="compositionally biased region" description="Low complexity" evidence="19">
    <location>
        <begin position="446"/>
        <end position="460"/>
    </location>
</feature>
<dbReference type="GO" id="GO:0005524">
    <property type="term" value="F:ATP binding"/>
    <property type="evidence" value="ECO:0007669"/>
    <property type="project" value="UniProtKB-UniRule"/>
</dbReference>
<dbReference type="PANTHER" id="PTHR22988:SF71">
    <property type="entry name" value="CITRON RHO-INTERACTING KINASE"/>
    <property type="match status" value="1"/>
</dbReference>
<evidence type="ECO:0000256" key="5">
    <source>
        <dbReference type="ARBA" id="ARBA00022527"/>
    </source>
</evidence>
<dbReference type="GO" id="GO:0008270">
    <property type="term" value="F:zinc ion binding"/>
    <property type="evidence" value="ECO:0007669"/>
    <property type="project" value="UniProtKB-KW"/>
</dbReference>
<feature type="compositionally biased region" description="Basic and acidic residues" evidence="19">
    <location>
        <begin position="1036"/>
        <end position="1054"/>
    </location>
</feature>
<dbReference type="PROSITE" id="PS50003">
    <property type="entry name" value="PH_DOMAIN"/>
    <property type="match status" value="1"/>
</dbReference>
<feature type="compositionally biased region" description="Polar residues" evidence="19">
    <location>
        <begin position="633"/>
        <end position="649"/>
    </location>
</feature>
<dbReference type="InterPro" id="IPR001849">
    <property type="entry name" value="PH_domain"/>
</dbReference>
<dbReference type="SMART" id="SM00220">
    <property type="entry name" value="S_TKc"/>
    <property type="match status" value="1"/>
</dbReference>
<keyword evidence="14 18" id="KW-0175">Coiled coil</keyword>
<evidence type="ECO:0000259" key="23">
    <source>
        <dbReference type="PROSITE" id="PS50219"/>
    </source>
</evidence>
<dbReference type="Gene3D" id="2.30.29.30">
    <property type="entry name" value="Pleckstrin-homology domain (PH domain)/Phosphotyrosine-binding domain (PTB)"/>
    <property type="match status" value="1"/>
</dbReference>
<evidence type="ECO:0000256" key="12">
    <source>
        <dbReference type="ARBA" id="ARBA00022833"/>
    </source>
</evidence>
<evidence type="ECO:0000256" key="2">
    <source>
        <dbReference type="ARBA" id="ARBA00004496"/>
    </source>
</evidence>
<dbReference type="EC" id="2.7.11.1" evidence="3"/>
<comment type="subcellular location">
    <subcellularLocation>
        <location evidence="2">Cytoplasm</location>
    </subcellularLocation>
</comment>
<feature type="compositionally biased region" description="Basic and acidic residues" evidence="19">
    <location>
        <begin position="774"/>
        <end position="785"/>
    </location>
</feature>
<feature type="compositionally biased region" description="Low complexity" evidence="19">
    <location>
        <begin position="659"/>
        <end position="670"/>
    </location>
</feature>
<evidence type="ECO:0000256" key="3">
    <source>
        <dbReference type="ARBA" id="ARBA00012513"/>
    </source>
</evidence>
<proteinExistence type="predicted"/>
<keyword evidence="6" id="KW-0597">Phosphoprotein</keyword>
<dbReference type="InterPro" id="IPR057529">
    <property type="entry name" value="MRCK/ROCK_PH"/>
</dbReference>
<evidence type="ECO:0000256" key="6">
    <source>
        <dbReference type="ARBA" id="ARBA00022553"/>
    </source>
</evidence>
<dbReference type="Gene3D" id="3.30.60.20">
    <property type="match status" value="1"/>
</dbReference>
<feature type="compositionally biased region" description="Polar residues" evidence="19">
    <location>
        <begin position="1972"/>
        <end position="1989"/>
    </location>
</feature>
<keyword evidence="11 25" id="KW-0418">Kinase</keyword>
<dbReference type="PROSITE" id="PS50081">
    <property type="entry name" value="ZF_DAG_PE_2"/>
    <property type="match status" value="1"/>
</dbReference>
<dbReference type="InterPro" id="IPR002219">
    <property type="entry name" value="PKC_DAG/PE"/>
</dbReference>
<dbReference type="InterPro" id="IPR000961">
    <property type="entry name" value="AGC-kinase_C"/>
</dbReference>
<evidence type="ECO:0000256" key="15">
    <source>
        <dbReference type="ARBA" id="ARBA00047899"/>
    </source>
</evidence>
<keyword evidence="7" id="KW-0808">Transferase</keyword>
<protein>
    <recommendedName>
        <fullName evidence="3">non-specific serine/threonine protein kinase</fullName>
        <ecNumber evidence="3">2.7.11.1</ecNumber>
    </recommendedName>
</protein>
<feature type="domain" description="Protein kinase" evidence="21">
    <location>
        <begin position="98"/>
        <end position="369"/>
    </location>
</feature>
<feature type="binding site" evidence="17">
    <location>
        <position position="127"/>
    </location>
    <ligand>
        <name>ATP</name>
        <dbReference type="ChEBI" id="CHEBI:30616"/>
    </ligand>
</feature>
<feature type="domain" description="PH" evidence="20">
    <location>
        <begin position="1526"/>
        <end position="1643"/>
    </location>
</feature>
<feature type="compositionally biased region" description="Low complexity" evidence="19">
    <location>
        <begin position="1496"/>
        <end position="1514"/>
    </location>
</feature>
<dbReference type="InterPro" id="IPR017441">
    <property type="entry name" value="Protein_kinase_ATP_BS"/>
</dbReference>
<evidence type="ECO:0000256" key="18">
    <source>
        <dbReference type="SAM" id="Coils"/>
    </source>
</evidence>
<dbReference type="GO" id="GO:0005856">
    <property type="term" value="C:cytoskeleton"/>
    <property type="evidence" value="ECO:0007669"/>
    <property type="project" value="TreeGrafter"/>
</dbReference>
<dbReference type="GO" id="GO:0031032">
    <property type="term" value="P:actomyosin structure organization"/>
    <property type="evidence" value="ECO:0007669"/>
    <property type="project" value="TreeGrafter"/>
</dbReference>
<dbReference type="FunFam" id="1.10.510.10:FF:000751">
    <property type="entry name" value="Non-specific serine/threonine protein kinase"/>
    <property type="match status" value="1"/>
</dbReference>
<gene>
    <name evidence="25" type="primary">CIT_1</name>
    <name evidence="25" type="ORF">FJT64_018893</name>
</gene>
<dbReference type="GO" id="GO:0005737">
    <property type="term" value="C:cytoplasm"/>
    <property type="evidence" value="ECO:0007669"/>
    <property type="project" value="UniProtKB-SubCell"/>
</dbReference>
<evidence type="ECO:0000256" key="17">
    <source>
        <dbReference type="PROSITE-ProRule" id="PRU10141"/>
    </source>
</evidence>
<evidence type="ECO:0000259" key="21">
    <source>
        <dbReference type="PROSITE" id="PS50011"/>
    </source>
</evidence>
<dbReference type="PROSITE" id="PS50011">
    <property type="entry name" value="PROTEIN_KINASE_DOM"/>
    <property type="match status" value="1"/>
</dbReference>
<dbReference type="SUPFAM" id="SSF50729">
    <property type="entry name" value="PH domain-like"/>
    <property type="match status" value="1"/>
</dbReference>
<evidence type="ECO:0000256" key="1">
    <source>
        <dbReference type="ARBA" id="ARBA00001946"/>
    </source>
</evidence>
<dbReference type="PROSITE" id="PS50219">
    <property type="entry name" value="CNH"/>
    <property type="match status" value="1"/>
</dbReference>
<dbReference type="InterPro" id="IPR050839">
    <property type="entry name" value="Rho-assoc_Ser/Thr_Kinase"/>
</dbReference>
<feature type="compositionally biased region" description="Low complexity" evidence="19">
    <location>
        <begin position="2027"/>
        <end position="2040"/>
    </location>
</feature>
<feature type="compositionally biased region" description="Low complexity" evidence="19">
    <location>
        <begin position="1396"/>
        <end position="1416"/>
    </location>
</feature>
<name>A0A6A4WTC1_AMPAM</name>
<keyword evidence="26" id="KW-1185">Reference proteome</keyword>
<dbReference type="Pfam" id="PF00780">
    <property type="entry name" value="CNH"/>
    <property type="match status" value="1"/>
</dbReference>
<dbReference type="SUPFAM" id="SSF57889">
    <property type="entry name" value="Cysteine-rich domain"/>
    <property type="match status" value="1"/>
</dbReference>
<evidence type="ECO:0000256" key="8">
    <source>
        <dbReference type="ARBA" id="ARBA00022723"/>
    </source>
</evidence>
<feature type="region of interest" description="Disordered" evidence="19">
    <location>
        <begin position="431"/>
        <end position="460"/>
    </location>
</feature>
<evidence type="ECO:0000256" key="16">
    <source>
        <dbReference type="ARBA" id="ARBA00048679"/>
    </source>
</evidence>
<feature type="region of interest" description="Disordered" evidence="19">
    <location>
        <begin position="1021"/>
        <end position="1059"/>
    </location>
</feature>
<comment type="caution">
    <text evidence="25">The sequence shown here is derived from an EMBL/GenBank/DDBJ whole genome shotgun (WGS) entry which is preliminary data.</text>
</comment>
<evidence type="ECO:0000256" key="13">
    <source>
        <dbReference type="ARBA" id="ARBA00022840"/>
    </source>
</evidence>
<comment type="catalytic activity">
    <reaction evidence="16">
        <text>L-seryl-[protein] + ATP = O-phospho-L-seryl-[protein] + ADP + H(+)</text>
        <dbReference type="Rhea" id="RHEA:17989"/>
        <dbReference type="Rhea" id="RHEA-COMP:9863"/>
        <dbReference type="Rhea" id="RHEA-COMP:11604"/>
        <dbReference type="ChEBI" id="CHEBI:15378"/>
        <dbReference type="ChEBI" id="CHEBI:29999"/>
        <dbReference type="ChEBI" id="CHEBI:30616"/>
        <dbReference type="ChEBI" id="CHEBI:83421"/>
        <dbReference type="ChEBI" id="CHEBI:456216"/>
        <dbReference type="EC" id="2.7.11.1"/>
    </reaction>
</comment>
<feature type="region of interest" description="Disordered" evidence="19">
    <location>
        <begin position="1972"/>
        <end position="2078"/>
    </location>
</feature>
<dbReference type="Pfam" id="PF00069">
    <property type="entry name" value="Pkinase"/>
    <property type="match status" value="1"/>
</dbReference>
<dbReference type="InterPro" id="IPR011993">
    <property type="entry name" value="PH-like_dom_sf"/>
</dbReference>
<comment type="catalytic activity">
    <reaction evidence="15">
        <text>L-threonyl-[protein] + ATP = O-phospho-L-threonyl-[protein] + ADP + H(+)</text>
        <dbReference type="Rhea" id="RHEA:46608"/>
        <dbReference type="Rhea" id="RHEA-COMP:11060"/>
        <dbReference type="Rhea" id="RHEA-COMP:11605"/>
        <dbReference type="ChEBI" id="CHEBI:15378"/>
        <dbReference type="ChEBI" id="CHEBI:30013"/>
        <dbReference type="ChEBI" id="CHEBI:30616"/>
        <dbReference type="ChEBI" id="CHEBI:61977"/>
        <dbReference type="ChEBI" id="CHEBI:456216"/>
        <dbReference type="EC" id="2.7.11.1"/>
    </reaction>
</comment>
<evidence type="ECO:0000259" key="20">
    <source>
        <dbReference type="PROSITE" id="PS50003"/>
    </source>
</evidence>
<dbReference type="InterPro" id="IPR017892">
    <property type="entry name" value="Pkinase_C"/>
</dbReference>
<feature type="domain" description="AGC-kinase C-terminal" evidence="24">
    <location>
        <begin position="370"/>
        <end position="440"/>
    </location>
</feature>